<proteinExistence type="predicted"/>
<dbReference type="AlphaFoldDB" id="A0A6V7HAY3"/>
<feature type="non-terminal residue" evidence="1">
    <location>
        <position position="105"/>
    </location>
</feature>
<accession>A0A6V7HAY3</accession>
<evidence type="ECO:0000313" key="1">
    <source>
        <dbReference type="EMBL" id="CAD1477064.1"/>
    </source>
</evidence>
<sequence>NFTLSILPSSTFTLYSRHCFGLQAIDDGWESARYLLDTKRLTVTFMFKTPLMYDTYLSDPSNLYVLLGSLISCVTSPFLKLLPCMPCLWNANTLSGKQTEGRKMI</sequence>
<reference evidence="1" key="1">
    <citation type="submission" date="2020-07" db="EMBL/GenBank/DDBJ databases">
        <authorList>
            <person name="Nazaruddin N."/>
        </authorList>
    </citation>
    <scope>NUCLEOTIDE SEQUENCE</scope>
</reference>
<dbReference type="EMBL" id="CAJDYZ010009806">
    <property type="protein sequence ID" value="CAD1477064.1"/>
    <property type="molecule type" value="Genomic_DNA"/>
</dbReference>
<evidence type="ECO:0000313" key="2">
    <source>
        <dbReference type="Proteomes" id="UP000752696"/>
    </source>
</evidence>
<gene>
    <name evidence="1" type="ORF">MHI_LOCUS708336</name>
</gene>
<dbReference type="Proteomes" id="UP000752696">
    <property type="component" value="Unassembled WGS sequence"/>
</dbReference>
<protein>
    <submittedName>
        <fullName evidence="1">Uncharacterized protein</fullName>
    </submittedName>
</protein>
<organism evidence="1 2">
    <name type="scientific">Heterotrigona itama</name>
    <dbReference type="NCBI Taxonomy" id="395501"/>
    <lineage>
        <taxon>Eukaryota</taxon>
        <taxon>Metazoa</taxon>
        <taxon>Ecdysozoa</taxon>
        <taxon>Arthropoda</taxon>
        <taxon>Hexapoda</taxon>
        <taxon>Insecta</taxon>
        <taxon>Pterygota</taxon>
        <taxon>Neoptera</taxon>
        <taxon>Endopterygota</taxon>
        <taxon>Hymenoptera</taxon>
        <taxon>Apocrita</taxon>
        <taxon>Aculeata</taxon>
        <taxon>Apoidea</taxon>
        <taxon>Anthophila</taxon>
        <taxon>Apidae</taxon>
        <taxon>Heterotrigona</taxon>
    </lineage>
</organism>
<comment type="caution">
    <text evidence="1">The sequence shown here is derived from an EMBL/GenBank/DDBJ whole genome shotgun (WGS) entry which is preliminary data.</text>
</comment>
<keyword evidence="2" id="KW-1185">Reference proteome</keyword>
<name>A0A6V7HAY3_9HYME</name>
<feature type="non-terminal residue" evidence="1">
    <location>
        <position position="1"/>
    </location>
</feature>